<dbReference type="PROSITE" id="PS00798">
    <property type="entry name" value="ALDOKETO_REDUCTASE_1"/>
    <property type="match status" value="1"/>
</dbReference>
<comment type="caution">
    <text evidence="5">The sequence shown here is derived from an EMBL/GenBank/DDBJ whole genome shotgun (WGS) entry which is preliminary data.</text>
</comment>
<dbReference type="PROSITE" id="PS00062">
    <property type="entry name" value="ALDOKETO_REDUCTASE_2"/>
    <property type="match status" value="1"/>
</dbReference>
<sequence length="325" mass="37078">MSAAKQVPMVRLNNGLEMPAIGLGTSMSKGDDCVALVKAGIDVGFRHIDTAYFYKNERAVGRAIRAKIEEGVVQRGELFVCTKLWNTFHHPDHVALACEKSLENLGLDYIDSYLIHMPFGYKFNGWDEEKMMPLNAEGKVLFSDDDYVDTWRAMEALVDNGKVKSIGVSNFNSEQIGRILKECRIKPTSNQVECNARVNQKKLIDFCKNLDIVVTAHSPLGRPHLYQKDPENKPKPVLNEPKVIAIGEKYRKSPVQVILRYLVDIGAFPVPKSTNVEHLKQNLEIFDFQLSEDDIKVMDEFNTGKRMVHFKRLVDHEHYPFHIEF</sequence>
<feature type="domain" description="NADP-dependent oxidoreductase" evidence="4">
    <location>
        <begin position="21"/>
        <end position="302"/>
    </location>
</feature>
<feature type="site" description="Lowers pKa of active site Tyr" evidence="3">
    <location>
        <position position="83"/>
    </location>
</feature>
<evidence type="ECO:0000259" key="4">
    <source>
        <dbReference type="Pfam" id="PF00248"/>
    </source>
</evidence>
<feature type="active site" description="Proton donor" evidence="1">
    <location>
        <position position="54"/>
    </location>
</feature>
<reference evidence="5 6" key="1">
    <citation type="submission" date="2024-05" db="EMBL/GenBank/DDBJ databases">
        <title>Culex pipiens pipiens assembly and annotation.</title>
        <authorList>
            <person name="Alout H."/>
            <person name="Durand T."/>
        </authorList>
    </citation>
    <scope>NUCLEOTIDE SEQUENCE [LARGE SCALE GENOMIC DNA]</scope>
    <source>
        <strain evidence="5">HA-2024</strain>
        <tissue evidence="5">Whole body</tissue>
    </source>
</reference>
<dbReference type="PANTHER" id="PTHR11732">
    <property type="entry name" value="ALDO/KETO REDUCTASE"/>
    <property type="match status" value="1"/>
</dbReference>
<dbReference type="PIRSF" id="PIRSF000097">
    <property type="entry name" value="AKR"/>
    <property type="match status" value="1"/>
</dbReference>
<keyword evidence="6" id="KW-1185">Reference proteome</keyword>
<gene>
    <name evidence="5" type="ORF">pipiens_003154</name>
</gene>
<evidence type="ECO:0000256" key="3">
    <source>
        <dbReference type="PIRSR" id="PIRSR000097-3"/>
    </source>
</evidence>
<dbReference type="AlphaFoldDB" id="A0ABD1D383"/>
<proteinExistence type="predicted"/>
<protein>
    <recommendedName>
        <fullName evidence="4">NADP-dependent oxidoreductase domain-containing protein</fullName>
    </recommendedName>
</protein>
<dbReference type="EMBL" id="JBEHCU010007849">
    <property type="protein sequence ID" value="KAL1391531.1"/>
    <property type="molecule type" value="Genomic_DNA"/>
</dbReference>
<feature type="binding site" evidence="2">
    <location>
        <position position="116"/>
    </location>
    <ligand>
        <name>substrate</name>
    </ligand>
</feature>
<dbReference type="Proteomes" id="UP001562425">
    <property type="component" value="Unassembled WGS sequence"/>
</dbReference>
<evidence type="ECO:0000256" key="2">
    <source>
        <dbReference type="PIRSR" id="PIRSR000097-2"/>
    </source>
</evidence>
<organism evidence="5 6">
    <name type="scientific">Culex pipiens pipiens</name>
    <name type="common">Northern house mosquito</name>
    <dbReference type="NCBI Taxonomy" id="38569"/>
    <lineage>
        <taxon>Eukaryota</taxon>
        <taxon>Metazoa</taxon>
        <taxon>Ecdysozoa</taxon>
        <taxon>Arthropoda</taxon>
        <taxon>Hexapoda</taxon>
        <taxon>Insecta</taxon>
        <taxon>Pterygota</taxon>
        <taxon>Neoptera</taxon>
        <taxon>Endopterygota</taxon>
        <taxon>Diptera</taxon>
        <taxon>Nematocera</taxon>
        <taxon>Culicoidea</taxon>
        <taxon>Culicidae</taxon>
        <taxon>Culicinae</taxon>
        <taxon>Culicini</taxon>
        <taxon>Culex</taxon>
        <taxon>Culex</taxon>
    </lineage>
</organism>
<name>A0ABD1D383_CULPP</name>
<dbReference type="InterPro" id="IPR020471">
    <property type="entry name" value="AKR"/>
</dbReference>
<dbReference type="Gene3D" id="3.20.20.100">
    <property type="entry name" value="NADP-dependent oxidoreductase domain"/>
    <property type="match status" value="1"/>
</dbReference>
<evidence type="ECO:0000256" key="1">
    <source>
        <dbReference type="PIRSR" id="PIRSR000097-1"/>
    </source>
</evidence>
<dbReference type="InterPro" id="IPR023210">
    <property type="entry name" value="NADP_OxRdtase_dom"/>
</dbReference>
<dbReference type="InterPro" id="IPR036812">
    <property type="entry name" value="NAD(P)_OxRdtase_dom_sf"/>
</dbReference>
<dbReference type="SUPFAM" id="SSF51430">
    <property type="entry name" value="NAD(P)-linked oxidoreductase"/>
    <property type="match status" value="1"/>
</dbReference>
<dbReference type="PRINTS" id="PR00069">
    <property type="entry name" value="ALDKETRDTASE"/>
</dbReference>
<evidence type="ECO:0000313" key="6">
    <source>
        <dbReference type="Proteomes" id="UP001562425"/>
    </source>
</evidence>
<dbReference type="Pfam" id="PF00248">
    <property type="entry name" value="Aldo_ket_red"/>
    <property type="match status" value="1"/>
</dbReference>
<evidence type="ECO:0000313" key="5">
    <source>
        <dbReference type="EMBL" id="KAL1391531.1"/>
    </source>
</evidence>
<dbReference type="InterPro" id="IPR018170">
    <property type="entry name" value="Aldo/ket_reductase_CS"/>
</dbReference>
<accession>A0ABD1D383</accession>
<dbReference type="FunFam" id="3.20.20.100:FF:000023">
    <property type="entry name" value="aldose reductase"/>
    <property type="match status" value="1"/>
</dbReference>